<organism evidence="2">
    <name type="scientific">Kwoniella dejecticola CBS 10117</name>
    <dbReference type="NCBI Taxonomy" id="1296121"/>
    <lineage>
        <taxon>Eukaryota</taxon>
        <taxon>Fungi</taxon>
        <taxon>Dikarya</taxon>
        <taxon>Basidiomycota</taxon>
        <taxon>Agaricomycotina</taxon>
        <taxon>Tremellomycetes</taxon>
        <taxon>Tremellales</taxon>
        <taxon>Cryptococcaceae</taxon>
        <taxon>Kwoniella</taxon>
    </lineage>
</organism>
<dbReference type="Gene3D" id="3.40.50.150">
    <property type="entry name" value="Vaccinia Virus protein VP39"/>
    <property type="match status" value="1"/>
</dbReference>
<dbReference type="EMBL" id="KI894031">
    <property type="protein sequence ID" value="OBR84956.1"/>
    <property type="molecule type" value="Genomic_DNA"/>
</dbReference>
<dbReference type="PANTHER" id="PTHR43591">
    <property type="entry name" value="METHYLTRANSFERASE"/>
    <property type="match status" value="1"/>
</dbReference>
<dbReference type="InterPro" id="IPR029063">
    <property type="entry name" value="SAM-dependent_MTases_sf"/>
</dbReference>
<name>A0A1A6A4G4_9TREE</name>
<dbReference type="GO" id="GO:0008168">
    <property type="term" value="F:methyltransferase activity"/>
    <property type="evidence" value="ECO:0007669"/>
    <property type="project" value="TreeGrafter"/>
</dbReference>
<feature type="compositionally biased region" description="Basic and acidic residues" evidence="1">
    <location>
        <begin position="23"/>
        <end position="34"/>
    </location>
</feature>
<dbReference type="Pfam" id="PF13489">
    <property type="entry name" value="Methyltransf_23"/>
    <property type="match status" value="1"/>
</dbReference>
<dbReference type="OrthoDB" id="2013972at2759"/>
<dbReference type="VEuPathDB" id="FungiDB:I303_04281"/>
<evidence type="ECO:0000256" key="1">
    <source>
        <dbReference type="SAM" id="MobiDB-lite"/>
    </source>
</evidence>
<gene>
    <name evidence="2" type="ORF">I303_04281</name>
</gene>
<feature type="region of interest" description="Disordered" evidence="1">
    <location>
        <begin position="1"/>
        <end position="36"/>
    </location>
</feature>
<sequence length="346" mass="39247">MEYRDSSDDSESSSVPSTGVHHHGSDNDEVESRHSGQNLDVSQAAYFVEAERTYNNSSWVYRFPVDQEEVLRQDRQHYVMLGSLPGLYRGPVDDILNDRSRRRRLLDIGCGTGIWLQEMAEIFPHVDCIGIDITPLQHDTQLRNCTFMQVNAPTGLRVFGEESFDVINMRQMLQSTNEYPSLVNAAFRLLRPGGVLLLHEPQLKLHSAWQGYTVDDLAPYVTRLMAYLEAAHQYRGVDTELWTRMEQLLVETGFDEDAIEVFYHYRQVCPSDPHTEHGANECLNGVNYLYATRLMILECGVTDEDGFDEAFAGSSEEVRGNSSGRAGPLGAQGVLSPWGYWWAVKR</sequence>
<dbReference type="STRING" id="1296121.A0A1A6A4G4"/>
<dbReference type="PANTHER" id="PTHR43591:SF24">
    <property type="entry name" value="2-METHOXY-6-POLYPRENYL-1,4-BENZOQUINOL METHYLASE, MITOCHONDRIAL"/>
    <property type="match status" value="1"/>
</dbReference>
<evidence type="ECO:0000313" key="2">
    <source>
        <dbReference type="EMBL" id="OBR84956.1"/>
    </source>
</evidence>
<dbReference type="AlphaFoldDB" id="A0A1A6A4G4"/>
<dbReference type="CDD" id="cd02440">
    <property type="entry name" value="AdoMet_MTases"/>
    <property type="match status" value="1"/>
</dbReference>
<evidence type="ECO:0008006" key="3">
    <source>
        <dbReference type="Google" id="ProtNLM"/>
    </source>
</evidence>
<protein>
    <recommendedName>
        <fullName evidence="3">Methyltransferase domain-containing protein</fullName>
    </recommendedName>
</protein>
<reference evidence="2" key="1">
    <citation type="submission" date="2013-07" db="EMBL/GenBank/DDBJ databases">
        <title>The Genome Sequence of Cryptococcus dejecticola CBS10117.</title>
        <authorList>
            <consortium name="The Broad Institute Genome Sequencing Platform"/>
            <person name="Cuomo C."/>
            <person name="Litvintseva A."/>
            <person name="Chen Y."/>
            <person name="Heitman J."/>
            <person name="Sun S."/>
            <person name="Springer D."/>
            <person name="Dromer F."/>
            <person name="Young S.K."/>
            <person name="Zeng Q."/>
            <person name="Gargeya S."/>
            <person name="Fitzgerald M."/>
            <person name="Abouelleil A."/>
            <person name="Alvarado L."/>
            <person name="Berlin A.M."/>
            <person name="Chapman S.B."/>
            <person name="Dewar J."/>
            <person name="Goldberg J."/>
            <person name="Griggs A."/>
            <person name="Gujja S."/>
            <person name="Hansen M."/>
            <person name="Howarth C."/>
            <person name="Imamovic A."/>
            <person name="Larimer J."/>
            <person name="McCowan C."/>
            <person name="Murphy C."/>
            <person name="Pearson M."/>
            <person name="Priest M."/>
            <person name="Roberts A."/>
            <person name="Saif S."/>
            <person name="Shea T."/>
            <person name="Sykes S."/>
            <person name="Wortman J."/>
            <person name="Nusbaum C."/>
            <person name="Birren B."/>
        </authorList>
    </citation>
    <scope>NUCLEOTIDE SEQUENCE [LARGE SCALE GENOMIC DNA]</scope>
    <source>
        <strain evidence="2">CBS 10117</strain>
    </source>
</reference>
<proteinExistence type="predicted"/>
<accession>A0A1A6A4G4</accession>
<dbReference type="SUPFAM" id="SSF53335">
    <property type="entry name" value="S-adenosyl-L-methionine-dependent methyltransferases"/>
    <property type="match status" value="1"/>
</dbReference>